<dbReference type="AlphaFoldDB" id="A0A6N7XFQ0"/>
<accession>A0A6N7XFQ0</accession>
<evidence type="ECO:0000313" key="3">
    <source>
        <dbReference type="Proteomes" id="UP000469325"/>
    </source>
</evidence>
<dbReference type="SUPFAM" id="SSF53850">
    <property type="entry name" value="Periplasmic binding protein-like II"/>
    <property type="match status" value="1"/>
</dbReference>
<dbReference type="Proteomes" id="UP000469325">
    <property type="component" value="Unassembled WGS sequence"/>
</dbReference>
<keyword evidence="3" id="KW-1185">Reference proteome</keyword>
<feature type="compositionally biased region" description="Basic and acidic residues" evidence="1">
    <location>
        <begin position="1"/>
        <end position="17"/>
    </location>
</feature>
<dbReference type="RefSeq" id="WP_154435770.1">
    <property type="nucleotide sequence ID" value="NZ_VUNC01000007.1"/>
</dbReference>
<feature type="region of interest" description="Disordered" evidence="1">
    <location>
        <begin position="1"/>
        <end position="20"/>
    </location>
</feature>
<proteinExistence type="predicted"/>
<organism evidence="2 3">
    <name type="scientific">Olsenella porci</name>
    <dbReference type="NCBI Taxonomy" id="2652279"/>
    <lineage>
        <taxon>Bacteria</taxon>
        <taxon>Bacillati</taxon>
        <taxon>Actinomycetota</taxon>
        <taxon>Coriobacteriia</taxon>
        <taxon>Coriobacteriales</taxon>
        <taxon>Atopobiaceae</taxon>
        <taxon>Olsenella</taxon>
    </lineage>
</organism>
<dbReference type="Gene3D" id="3.10.105.10">
    <property type="entry name" value="Dipeptide-binding Protein, Domain 3"/>
    <property type="match status" value="1"/>
</dbReference>
<evidence type="ECO:0000313" key="2">
    <source>
        <dbReference type="EMBL" id="MST73123.1"/>
    </source>
</evidence>
<evidence type="ECO:0000256" key="1">
    <source>
        <dbReference type="SAM" id="MobiDB-lite"/>
    </source>
</evidence>
<sequence length="69" mass="7678">MPGRPEARATTDEDERKAKYRKINKTVGKDLPIIPIMHYSHGHVGSDRVASLFYDAGDRTHLVDASLTA</sequence>
<comment type="caution">
    <text evidence="2">The sequence shown here is derived from an EMBL/GenBank/DDBJ whole genome shotgun (WGS) entry which is preliminary data.</text>
</comment>
<name>A0A6N7XFQ0_9ACTN</name>
<reference evidence="2 3" key="1">
    <citation type="submission" date="2019-08" db="EMBL/GenBank/DDBJ databases">
        <title>In-depth cultivation of the pig gut microbiome towards novel bacterial diversity and tailored functional studies.</title>
        <authorList>
            <person name="Wylensek D."/>
            <person name="Hitch T.C.A."/>
            <person name="Clavel T."/>
        </authorList>
    </citation>
    <scope>NUCLEOTIDE SEQUENCE [LARGE SCALE GENOMIC DNA]</scope>
    <source>
        <strain evidence="2 3">CA-Schmier-601-WT-1</strain>
    </source>
</reference>
<dbReference type="EMBL" id="VUNC01000007">
    <property type="protein sequence ID" value="MST73123.1"/>
    <property type="molecule type" value="Genomic_DNA"/>
</dbReference>
<gene>
    <name evidence="2" type="ORF">FYJ68_08390</name>
</gene>
<protein>
    <submittedName>
        <fullName evidence="2">Uncharacterized protein</fullName>
    </submittedName>
</protein>